<proteinExistence type="predicted"/>
<evidence type="ECO:0000313" key="2">
    <source>
        <dbReference type="EMBL" id="CAB4720059.1"/>
    </source>
</evidence>
<dbReference type="AlphaFoldDB" id="A0A6J6F2D0"/>
<name>A0A6J6F2D0_9ZZZZ</name>
<dbReference type="AntiFam" id="ANF00095">
    <property type="entry name" value="Shadow ORF (opposite ABC transporters)"/>
</dbReference>
<dbReference type="EMBL" id="CAEZTY010000016">
    <property type="protein sequence ID" value="CAB4581084.1"/>
    <property type="molecule type" value="Genomic_DNA"/>
</dbReference>
<gene>
    <name evidence="1" type="ORF">UFOPK1762_00622</name>
    <name evidence="2" type="ORF">UFOPK2624_01641</name>
</gene>
<dbReference type="EMBL" id="CAEZXY010000100">
    <property type="protein sequence ID" value="CAB4720059.1"/>
    <property type="molecule type" value="Genomic_DNA"/>
</dbReference>
<sequence>MTHKNHGHVTIALKIVEQIKYLRLDGDVERCGWLIGEENLGSASERDRDGDALTHSA</sequence>
<protein>
    <submittedName>
        <fullName evidence="1">Unannotated protein</fullName>
    </submittedName>
</protein>
<reference evidence="1" key="1">
    <citation type="submission" date="2020-05" db="EMBL/GenBank/DDBJ databases">
        <authorList>
            <person name="Chiriac C."/>
            <person name="Salcher M."/>
            <person name="Ghai R."/>
            <person name="Kavagutti S V."/>
        </authorList>
    </citation>
    <scope>NUCLEOTIDE SEQUENCE</scope>
</reference>
<accession>A0A6J6F2D0</accession>
<organism evidence="1">
    <name type="scientific">freshwater metagenome</name>
    <dbReference type="NCBI Taxonomy" id="449393"/>
    <lineage>
        <taxon>unclassified sequences</taxon>
        <taxon>metagenomes</taxon>
        <taxon>ecological metagenomes</taxon>
    </lineage>
</organism>
<evidence type="ECO:0000313" key="1">
    <source>
        <dbReference type="EMBL" id="CAB4581084.1"/>
    </source>
</evidence>